<dbReference type="Proteomes" id="UP000238413">
    <property type="component" value="Chromosome"/>
</dbReference>
<evidence type="ECO:0000313" key="3">
    <source>
        <dbReference type="EMBL" id="AVH56319.1"/>
    </source>
</evidence>
<feature type="signal peptide" evidence="2">
    <location>
        <begin position="1"/>
        <end position="26"/>
    </location>
</feature>
<proteinExistence type="predicted"/>
<name>A0ABM6SPA0_9ACTN</name>
<keyword evidence="2" id="KW-0732">Signal</keyword>
<dbReference type="PROSITE" id="PS51257">
    <property type="entry name" value="PROKAR_LIPOPROTEIN"/>
    <property type="match status" value="1"/>
</dbReference>
<organism evidence="3 4">
    <name type="scientific">Streptomyces dengpaensis</name>
    <dbReference type="NCBI Taxonomy" id="2049881"/>
    <lineage>
        <taxon>Bacteria</taxon>
        <taxon>Bacillati</taxon>
        <taxon>Actinomycetota</taxon>
        <taxon>Actinomycetes</taxon>
        <taxon>Kitasatosporales</taxon>
        <taxon>Streptomycetaceae</taxon>
        <taxon>Streptomyces</taxon>
    </lineage>
</organism>
<evidence type="ECO:0000256" key="2">
    <source>
        <dbReference type="SAM" id="SignalP"/>
    </source>
</evidence>
<reference evidence="3 4" key="1">
    <citation type="submission" date="2018-02" db="EMBL/GenBank/DDBJ databases">
        <title>Complete genome sequence of Streptomyces dengpaensis, the producer of angucyclines.</title>
        <authorList>
            <person name="Yumei L."/>
        </authorList>
    </citation>
    <scope>NUCLEOTIDE SEQUENCE [LARGE SCALE GENOMIC DNA]</scope>
    <source>
        <strain evidence="3 4">XZHG99</strain>
    </source>
</reference>
<evidence type="ECO:0000256" key="1">
    <source>
        <dbReference type="SAM" id="MobiDB-lite"/>
    </source>
</evidence>
<sequence>MRLPARLLPAAALAAGSALLTGCFSATGSDASSAEGKRIRVAMMQDRAVPRAPSVPGGFAPRPPKRLRGSPRPWTAT</sequence>
<feature type="chain" id="PRO_5047517324" evidence="2">
    <location>
        <begin position="27"/>
        <end position="77"/>
    </location>
</feature>
<dbReference type="EMBL" id="CP026652">
    <property type="protein sequence ID" value="AVH56319.1"/>
    <property type="molecule type" value="Genomic_DNA"/>
</dbReference>
<keyword evidence="4" id="KW-1185">Reference proteome</keyword>
<gene>
    <name evidence="3" type="ORF">C4B68_11655</name>
</gene>
<feature type="region of interest" description="Disordered" evidence="1">
    <location>
        <begin position="48"/>
        <end position="77"/>
    </location>
</feature>
<protein>
    <submittedName>
        <fullName evidence="3">Uncharacterized protein</fullName>
    </submittedName>
</protein>
<accession>A0ABM6SPA0</accession>
<evidence type="ECO:0000313" key="4">
    <source>
        <dbReference type="Proteomes" id="UP000238413"/>
    </source>
</evidence>